<evidence type="ECO:0000256" key="23">
    <source>
        <dbReference type="SAM" id="Phobius"/>
    </source>
</evidence>
<keyword evidence="15 23" id="KW-0472">Membrane</keyword>
<proteinExistence type="evidence at transcript level"/>
<evidence type="ECO:0000256" key="13">
    <source>
        <dbReference type="ARBA" id="ARBA00023118"/>
    </source>
</evidence>
<dbReference type="GO" id="GO:1900227">
    <property type="term" value="P:positive regulation of NLRP3 inflammasome complex assembly"/>
    <property type="evidence" value="ECO:0007669"/>
    <property type="project" value="UniProtKB-ARBA"/>
</dbReference>
<dbReference type="GO" id="GO:0045071">
    <property type="term" value="P:negative regulation of viral genome replication"/>
    <property type="evidence" value="ECO:0007669"/>
    <property type="project" value="UniProtKB-ARBA"/>
</dbReference>
<dbReference type="GO" id="GO:0032728">
    <property type="term" value="P:positive regulation of interferon-beta production"/>
    <property type="evidence" value="ECO:0007669"/>
    <property type="project" value="UniProtKB-ARBA"/>
</dbReference>
<sequence length="896" mass="95457">MGFAEDKVYEYIRQNMSDFQGIRVLELLRYLPCLTDADREKIQAEADRQGNESGMWQIFFHLKCRSCWVKEFIEALRKNKHEDLADRVHSEYRAHQVRPRNNAPLPAVNNSLPSHSSPPIVNPNSWHAGPASENNAHTSPSPRQPSSLPELHQSSPSGVEGYKGLAARAVPVTSMEPLARQKVTEDALTLRPEAPRRQPTGNAALADLRTSQEGSNHGDGQACLSPGSPGSDQLAREGSLRGVVVGAEPGMPVSDPIGQGQDWASRQQHPVCVSGGYFGNMNHLNVGSSRKASVPGEPVQRGESAATPRPEDFRNQPEEVYYSSFERSPVASSANRAVHGEGQEAADSLRQQKIQALQGYEHGNLLSPVVDVGDPVLLQIQFDIEQKQAQRQREQGGEREAFPLPQIRDSAQSTRSYGEGGALKGRAGFSPDVGPAPAAQMPSTIPPDLSEDSSARETGALRLGTTRSASSSAKLASGSSAGASQGTPEQNPGSGSNSHRGRESAGCLAESPEGASGPANSREPRSKVQIPAPAADVLRPASTPGPSNVLPISSTPHARSAEEFSEHSSFSSTAVIPPSSPVLPPDLSEPAFSSDPGKLKSPVQESEQPAGGTDSRTAVPKENANRTPTPPAPSVTRPNPELPGSTRRETRNALPGSPRGCQVFCEPAEEVEFSKPGVLLSTRDEEAPAARQPDAAETNEQYSGRSDRFCFSSLGNNPLLISKSSTASARQARSNQPEENHYSSRSDPFLPAWAARNGPGSDGATKTCRASLSPESCSSSWNSTTVKTHEVHVEENPNVDLGEAAGLHDGDGAYENPSSASSGSHGELSRYQEGNRNKSGTPWNSTAAPGLSPQKINKPRRGGDGAAFPWKDYALPAAIAAFACVVAFLFYKHLRN</sequence>
<accession>A0A2R4LPQ4</accession>
<name>A0A2R4LPQ4_PELSI</name>
<dbReference type="InterPro" id="IPR011029">
    <property type="entry name" value="DEATH-like_dom_sf"/>
</dbReference>
<keyword evidence="12 23" id="KW-1133">Transmembrane helix</keyword>
<evidence type="ECO:0000256" key="12">
    <source>
        <dbReference type="ARBA" id="ARBA00022989"/>
    </source>
</evidence>
<dbReference type="GO" id="GO:0035591">
    <property type="term" value="F:signaling adaptor activity"/>
    <property type="evidence" value="ECO:0007669"/>
    <property type="project" value="UniProtKB-ARBA"/>
</dbReference>
<evidence type="ECO:0000256" key="6">
    <source>
        <dbReference type="ARBA" id="ARBA00022581"/>
    </source>
</evidence>
<dbReference type="GO" id="GO:0051607">
    <property type="term" value="P:defense response to virus"/>
    <property type="evidence" value="ECO:0007669"/>
    <property type="project" value="UniProtKB-KW"/>
</dbReference>
<keyword evidence="13" id="KW-0051">Antiviral defense</keyword>
<reference evidence="25" key="1">
    <citation type="journal article" date="2018" name="Fish Shellfish Immunol.">
        <title>Identification, characterization and expression analysis of MAVS in Pelodiscus sinensis after challenge with Poly I:C.</title>
        <authorList>
            <person name="Xu H."/>
            <person name="Zhao J."/>
            <person name="Zou Y."/>
            <person name="Lu B."/>
            <person name="Chen H."/>
            <person name="Zhang W."/>
            <person name="Wu Y."/>
            <person name="Yang J."/>
        </authorList>
    </citation>
    <scope>NUCLEOTIDE SEQUENCE</scope>
</reference>
<feature type="compositionally biased region" description="Polar residues" evidence="22">
    <location>
        <begin position="544"/>
        <end position="556"/>
    </location>
</feature>
<evidence type="ECO:0000256" key="17">
    <source>
        <dbReference type="ARBA" id="ARBA00023140"/>
    </source>
</evidence>
<dbReference type="Gene3D" id="1.10.533.10">
    <property type="entry name" value="Death Domain, Fas"/>
    <property type="match status" value="1"/>
</dbReference>
<feature type="region of interest" description="Disordered" evidence="22">
    <location>
        <begin position="211"/>
        <end position="236"/>
    </location>
</feature>
<feature type="region of interest" description="Disordered" evidence="22">
    <location>
        <begin position="388"/>
        <end position="863"/>
    </location>
</feature>
<organism evidence="25">
    <name type="scientific">Pelodiscus sinensis</name>
    <name type="common">Chinese softshell turtle</name>
    <name type="synonym">Trionyx sinensis</name>
    <dbReference type="NCBI Taxonomy" id="13735"/>
    <lineage>
        <taxon>Eukaryota</taxon>
        <taxon>Metazoa</taxon>
        <taxon>Chordata</taxon>
        <taxon>Craniata</taxon>
        <taxon>Vertebrata</taxon>
        <taxon>Euteleostomi</taxon>
        <taxon>Archelosauria</taxon>
        <taxon>Testudinata</taxon>
        <taxon>Testudines</taxon>
        <taxon>Cryptodira</taxon>
        <taxon>Trionychia</taxon>
        <taxon>Trionychidae</taxon>
        <taxon>Pelodiscus</taxon>
    </lineage>
</organism>
<evidence type="ECO:0000256" key="21">
    <source>
        <dbReference type="ARBA" id="ARBA00083233"/>
    </source>
</evidence>
<feature type="compositionally biased region" description="Basic and acidic residues" evidence="22">
    <location>
        <begin position="827"/>
        <end position="836"/>
    </location>
</feature>
<evidence type="ECO:0000256" key="7">
    <source>
        <dbReference type="ARBA" id="ARBA00022588"/>
    </source>
</evidence>
<keyword evidence="6" id="KW-0945">Host-virus interaction</keyword>
<keyword evidence="9" id="KW-1000">Mitochondrion outer membrane</keyword>
<feature type="compositionally biased region" description="Polar residues" evidence="22">
    <location>
        <begin position="768"/>
        <end position="786"/>
    </location>
</feature>
<evidence type="ECO:0000313" key="25">
    <source>
        <dbReference type="EMBL" id="AVW83289.1"/>
    </source>
</evidence>
<keyword evidence="4" id="KW-1017">Isopeptide bond</keyword>
<dbReference type="GO" id="GO:0032727">
    <property type="term" value="P:positive regulation of interferon-alpha production"/>
    <property type="evidence" value="ECO:0007669"/>
    <property type="project" value="UniProtKB-ARBA"/>
</dbReference>
<feature type="compositionally biased region" description="Polar residues" evidence="22">
    <location>
        <begin position="485"/>
        <end position="498"/>
    </location>
</feature>
<feature type="compositionally biased region" description="Polar residues" evidence="22">
    <location>
        <begin position="108"/>
        <end position="125"/>
    </location>
</feature>
<feature type="domain" description="Caspase recruitment" evidence="24">
    <location>
        <begin position="7"/>
        <end position="91"/>
    </location>
</feature>
<dbReference type="FunFam" id="1.10.533.10:FF:000063">
    <property type="entry name" value="Mitochondrial antiviral-signaling protein"/>
    <property type="match status" value="1"/>
</dbReference>
<dbReference type="AlphaFoldDB" id="A0A2R4LPQ4"/>
<dbReference type="GO" id="GO:0005777">
    <property type="term" value="C:peroxisome"/>
    <property type="evidence" value="ECO:0007669"/>
    <property type="project" value="UniProtKB-SubCell"/>
</dbReference>
<evidence type="ECO:0000256" key="19">
    <source>
        <dbReference type="ARBA" id="ARBA00071084"/>
    </source>
</evidence>
<feature type="compositionally biased region" description="Polar residues" evidence="22">
    <location>
        <begin position="722"/>
        <end position="735"/>
    </location>
</feature>
<keyword evidence="14" id="KW-0496">Mitochondrion</keyword>
<feature type="region of interest" description="Disordered" evidence="22">
    <location>
        <begin position="93"/>
        <end position="160"/>
    </location>
</feature>
<dbReference type="GO" id="GO:0002230">
    <property type="term" value="P:positive regulation of defense response to virus by host"/>
    <property type="evidence" value="ECO:0007669"/>
    <property type="project" value="UniProtKB-ARBA"/>
</dbReference>
<keyword evidence="5" id="KW-0597">Phosphoprotein</keyword>
<evidence type="ECO:0000256" key="1">
    <source>
        <dbReference type="ARBA" id="ARBA00004275"/>
    </source>
</evidence>
<evidence type="ECO:0000256" key="2">
    <source>
        <dbReference type="ARBA" id="ARBA00004572"/>
    </source>
</evidence>
<feature type="region of interest" description="Disordered" evidence="22">
    <location>
        <begin position="183"/>
        <end position="202"/>
    </location>
</feature>
<feature type="region of interest" description="Disordered" evidence="22">
    <location>
        <begin position="289"/>
        <end position="315"/>
    </location>
</feature>
<evidence type="ECO:0000256" key="5">
    <source>
        <dbReference type="ARBA" id="ARBA00022553"/>
    </source>
</evidence>
<keyword evidence="10" id="KW-0832">Ubl conjugation</keyword>
<evidence type="ECO:0000256" key="10">
    <source>
        <dbReference type="ARBA" id="ARBA00022843"/>
    </source>
</evidence>
<keyword evidence="16" id="KW-0564">Palmitate</keyword>
<dbReference type="Pfam" id="PF16739">
    <property type="entry name" value="CARD_2"/>
    <property type="match status" value="1"/>
</dbReference>
<dbReference type="GO" id="GO:0005741">
    <property type="term" value="C:mitochondrial outer membrane"/>
    <property type="evidence" value="ECO:0007669"/>
    <property type="project" value="UniProtKB-SubCell"/>
</dbReference>
<evidence type="ECO:0000256" key="14">
    <source>
        <dbReference type="ARBA" id="ARBA00023128"/>
    </source>
</evidence>
<feature type="compositionally biased region" description="Polar residues" evidence="22">
    <location>
        <begin position="132"/>
        <end position="157"/>
    </location>
</feature>
<evidence type="ECO:0000259" key="24">
    <source>
        <dbReference type="Pfam" id="PF16739"/>
    </source>
</evidence>
<dbReference type="GO" id="GO:0032755">
    <property type="term" value="P:positive regulation of interleukin-6 production"/>
    <property type="evidence" value="ECO:0007669"/>
    <property type="project" value="UniProtKB-ARBA"/>
</dbReference>
<evidence type="ECO:0000256" key="9">
    <source>
        <dbReference type="ARBA" id="ARBA00022787"/>
    </source>
</evidence>
<feature type="compositionally biased region" description="Polar residues" evidence="22">
    <location>
        <begin position="837"/>
        <end position="847"/>
    </location>
</feature>
<gene>
    <name evidence="25" type="primary">MAVS</name>
</gene>
<dbReference type="GO" id="GO:1900063">
    <property type="term" value="P:regulation of peroxisome organization"/>
    <property type="evidence" value="ECO:0007669"/>
    <property type="project" value="UniProtKB-ARBA"/>
</dbReference>
<keyword evidence="7" id="KW-0399">Innate immunity</keyword>
<dbReference type="GO" id="GO:0070585">
    <property type="term" value="P:protein localization to mitochondrion"/>
    <property type="evidence" value="ECO:0007669"/>
    <property type="project" value="UniProtKB-ARBA"/>
</dbReference>
<dbReference type="GO" id="GO:0045087">
    <property type="term" value="P:innate immune response"/>
    <property type="evidence" value="ECO:0007669"/>
    <property type="project" value="UniProtKB-KW"/>
</dbReference>
<feature type="compositionally biased region" description="Low complexity" evidence="22">
    <location>
        <begin position="468"/>
        <end position="484"/>
    </location>
</feature>
<evidence type="ECO:0000256" key="20">
    <source>
        <dbReference type="ARBA" id="ARBA00082620"/>
    </source>
</evidence>
<protein>
    <recommendedName>
        <fullName evidence="19">Mitochondrial antiviral-signaling protein</fullName>
    </recommendedName>
    <alternativeName>
        <fullName evidence="20">Interferon beta promoter stimulator protein 1</fullName>
    </alternativeName>
    <alternativeName>
        <fullName evidence="21">Virus-induced-signaling adapter</fullName>
    </alternativeName>
</protein>
<dbReference type="EMBL" id="MG242651">
    <property type="protein sequence ID" value="AVW83289.1"/>
    <property type="molecule type" value="mRNA"/>
</dbReference>
<evidence type="ECO:0000256" key="11">
    <source>
        <dbReference type="ARBA" id="ARBA00022859"/>
    </source>
</evidence>
<keyword evidence="11" id="KW-0391">Immunity</keyword>
<evidence type="ECO:0000256" key="22">
    <source>
        <dbReference type="SAM" id="MobiDB-lite"/>
    </source>
</evidence>
<evidence type="ECO:0000256" key="15">
    <source>
        <dbReference type="ARBA" id="ARBA00023136"/>
    </source>
</evidence>
<evidence type="ECO:0000256" key="16">
    <source>
        <dbReference type="ARBA" id="ARBA00023139"/>
    </source>
</evidence>
<keyword evidence="18" id="KW-0449">Lipoprotein</keyword>
<feature type="transmembrane region" description="Helical" evidence="23">
    <location>
        <begin position="873"/>
        <end position="891"/>
    </location>
</feature>
<evidence type="ECO:0000256" key="18">
    <source>
        <dbReference type="ARBA" id="ARBA00023288"/>
    </source>
</evidence>
<comment type="subcellular location">
    <subcellularLocation>
        <location evidence="2">Mitochondrion outer membrane</location>
        <topology evidence="2">Single-pass membrane protein</topology>
    </subcellularLocation>
    <subcellularLocation>
        <location evidence="1">Peroxisome</location>
    </subcellularLocation>
</comment>
<feature type="compositionally biased region" description="Basic and acidic residues" evidence="22">
    <location>
        <begin position="388"/>
        <end position="401"/>
    </location>
</feature>
<dbReference type="InterPro" id="IPR031964">
    <property type="entry name" value="CARD_dom"/>
</dbReference>
<dbReference type="GO" id="GO:0002753">
    <property type="term" value="P:cytoplasmic pattern recognition receptor signaling pathway"/>
    <property type="evidence" value="ECO:0007669"/>
    <property type="project" value="UniProtKB-ARBA"/>
</dbReference>
<keyword evidence="8 23" id="KW-0812">Transmembrane</keyword>
<keyword evidence="17" id="KW-0576">Peroxisome</keyword>
<evidence type="ECO:0000256" key="4">
    <source>
        <dbReference type="ARBA" id="ARBA00022499"/>
    </source>
</evidence>
<evidence type="ECO:0000256" key="3">
    <source>
        <dbReference type="ARBA" id="ARBA00022481"/>
    </source>
</evidence>
<keyword evidence="3" id="KW-0488">Methylation</keyword>
<evidence type="ECO:0000256" key="8">
    <source>
        <dbReference type="ARBA" id="ARBA00022692"/>
    </source>
</evidence>